<dbReference type="InterPro" id="IPR036610">
    <property type="entry name" value="PEBP-like_sf"/>
</dbReference>
<dbReference type="PANTHER" id="PTHR30289">
    <property type="entry name" value="UNCHARACTERIZED PROTEIN YBCL-RELATED"/>
    <property type="match status" value="1"/>
</dbReference>
<dbReference type="InterPro" id="IPR008914">
    <property type="entry name" value="PEBP"/>
</dbReference>
<dbReference type="EMBL" id="QWLB01000059">
    <property type="protein sequence ID" value="RIH91079.1"/>
    <property type="molecule type" value="Genomic_DNA"/>
</dbReference>
<dbReference type="Proteomes" id="UP000266178">
    <property type="component" value="Unassembled WGS sequence"/>
</dbReference>
<reference evidence="1 2" key="1">
    <citation type="submission" date="2018-08" db="EMBL/GenBank/DDBJ databases">
        <title>Meiothermus granaticius genome AF-68 sequencing project.</title>
        <authorList>
            <person name="Da Costa M.S."/>
            <person name="Albuquerque L."/>
            <person name="Raposo P."/>
            <person name="Froufe H.J.C."/>
            <person name="Barroso C.S."/>
            <person name="Egas C."/>
        </authorList>
    </citation>
    <scope>NUCLEOTIDE SEQUENCE [LARGE SCALE GENOMIC DNA]</scope>
    <source>
        <strain evidence="1 2">AF-68</strain>
    </source>
</reference>
<organism evidence="1 2">
    <name type="scientific">Meiothermus granaticius NBRC 107808</name>
    <dbReference type="NCBI Taxonomy" id="1227551"/>
    <lineage>
        <taxon>Bacteria</taxon>
        <taxon>Thermotogati</taxon>
        <taxon>Deinococcota</taxon>
        <taxon>Deinococci</taxon>
        <taxon>Thermales</taxon>
        <taxon>Thermaceae</taxon>
        <taxon>Meiothermus</taxon>
    </lineage>
</organism>
<keyword evidence="2" id="KW-1185">Reference proteome</keyword>
<comment type="caution">
    <text evidence="1">The sequence shown here is derived from an EMBL/GenBank/DDBJ whole genome shotgun (WGS) entry which is preliminary data.</text>
</comment>
<dbReference type="AlphaFoldDB" id="A0A399F741"/>
<sequence length="166" mass="17829">MLRYLACSLLFSLGLAQGLELHIPAFASGQIPAKYTCVGENLSPGFTFAHLPPGTKSLALLFWDPEFPKGLIPRWVLYDLPPTAEVGEGLARAAALPNGLKQGQNGLGKIGYDGPCPAKSAPYQIDLYALNVATLGLPPGAAWHQVKAAIQKHRLQEAIVKVSFRR</sequence>
<keyword evidence="1" id="KW-0449">Lipoprotein</keyword>
<dbReference type="InterPro" id="IPR005247">
    <property type="entry name" value="YbhB_YbcL/LppC-like"/>
</dbReference>
<dbReference type="NCBIfam" id="TIGR00481">
    <property type="entry name" value="YbhB/YbcL family Raf kinase inhibitor-like protein"/>
    <property type="match status" value="1"/>
</dbReference>
<evidence type="ECO:0000313" key="2">
    <source>
        <dbReference type="Proteomes" id="UP000266178"/>
    </source>
</evidence>
<dbReference type="CDD" id="cd00865">
    <property type="entry name" value="PEBP_bact_arch"/>
    <property type="match status" value="1"/>
</dbReference>
<accession>A0A399F741</accession>
<gene>
    <name evidence="1" type="primary">lppC</name>
    <name evidence="1" type="ORF">Mgrana_03018</name>
</gene>
<name>A0A399F741_9DEIN</name>
<dbReference type="PANTHER" id="PTHR30289:SF1">
    <property type="entry name" value="PEBP (PHOSPHATIDYLETHANOLAMINE-BINDING PROTEIN) FAMILY PROTEIN"/>
    <property type="match status" value="1"/>
</dbReference>
<dbReference type="OrthoDB" id="9797506at2"/>
<dbReference type="Pfam" id="PF01161">
    <property type="entry name" value="PBP"/>
    <property type="match status" value="1"/>
</dbReference>
<evidence type="ECO:0000313" key="1">
    <source>
        <dbReference type="EMBL" id="RIH91079.1"/>
    </source>
</evidence>
<dbReference type="RefSeq" id="WP_119358448.1">
    <property type="nucleotide sequence ID" value="NZ_BJXM01000003.1"/>
</dbReference>
<dbReference type="Gene3D" id="3.90.280.10">
    <property type="entry name" value="PEBP-like"/>
    <property type="match status" value="1"/>
</dbReference>
<protein>
    <submittedName>
        <fullName evidence="1">Putative lipoprotein LppC</fullName>
    </submittedName>
</protein>
<proteinExistence type="predicted"/>
<dbReference type="SUPFAM" id="SSF49777">
    <property type="entry name" value="PEBP-like"/>
    <property type="match status" value="1"/>
</dbReference>